<evidence type="ECO:0000313" key="3">
    <source>
        <dbReference type="WBParaSite" id="L893_g14963.t1"/>
    </source>
</evidence>
<feature type="region of interest" description="Disordered" evidence="1">
    <location>
        <begin position="1"/>
        <end position="31"/>
    </location>
</feature>
<name>A0A1I7YCL1_9BILA</name>
<sequence length="90" mass="9848">MSGGDRRSGKGEKNIDRVASPKQEASSHFFRSDQKTVFRCAQVPSTVRKAVLQLRMCGRRGTTCERGSGWVNSCLDCGGFGKEDGMDDDT</sequence>
<feature type="compositionally biased region" description="Basic and acidic residues" evidence="1">
    <location>
        <begin position="1"/>
        <end position="16"/>
    </location>
</feature>
<dbReference type="WBParaSite" id="L893_g14963.t1">
    <property type="protein sequence ID" value="L893_g14963.t1"/>
    <property type="gene ID" value="L893_g14963"/>
</dbReference>
<organism evidence="2 3">
    <name type="scientific">Steinernema glaseri</name>
    <dbReference type="NCBI Taxonomy" id="37863"/>
    <lineage>
        <taxon>Eukaryota</taxon>
        <taxon>Metazoa</taxon>
        <taxon>Ecdysozoa</taxon>
        <taxon>Nematoda</taxon>
        <taxon>Chromadorea</taxon>
        <taxon>Rhabditida</taxon>
        <taxon>Tylenchina</taxon>
        <taxon>Panagrolaimomorpha</taxon>
        <taxon>Strongyloidoidea</taxon>
        <taxon>Steinernematidae</taxon>
        <taxon>Steinernema</taxon>
    </lineage>
</organism>
<dbReference type="AlphaFoldDB" id="A0A1I7YCL1"/>
<protein>
    <submittedName>
        <fullName evidence="3">Uncharacterized protein</fullName>
    </submittedName>
</protein>
<accession>A0A1I7YCL1</accession>
<evidence type="ECO:0000313" key="2">
    <source>
        <dbReference type="Proteomes" id="UP000095287"/>
    </source>
</evidence>
<keyword evidence="2" id="KW-1185">Reference proteome</keyword>
<proteinExistence type="predicted"/>
<evidence type="ECO:0000256" key="1">
    <source>
        <dbReference type="SAM" id="MobiDB-lite"/>
    </source>
</evidence>
<reference evidence="3" key="1">
    <citation type="submission" date="2016-11" db="UniProtKB">
        <authorList>
            <consortium name="WormBaseParasite"/>
        </authorList>
    </citation>
    <scope>IDENTIFICATION</scope>
</reference>
<dbReference type="Proteomes" id="UP000095287">
    <property type="component" value="Unplaced"/>
</dbReference>